<dbReference type="OrthoDB" id="5873490at2759"/>
<evidence type="ECO:0000256" key="1">
    <source>
        <dbReference type="SAM" id="MobiDB-lite"/>
    </source>
</evidence>
<comment type="caution">
    <text evidence="2">The sequence shown here is derived from an EMBL/GenBank/DDBJ whole genome shotgun (WGS) entry which is preliminary data.</text>
</comment>
<dbReference type="AlphaFoldDB" id="A0A8S1EX01"/>
<gene>
    <name evidence="2" type="ORF">CBOVIS_LOCUS6887</name>
</gene>
<proteinExistence type="predicted"/>
<name>A0A8S1EX01_9PELO</name>
<feature type="region of interest" description="Disordered" evidence="1">
    <location>
        <begin position="36"/>
        <end position="74"/>
    </location>
</feature>
<sequence>MSTNLVPPQVLVDTPRPQNDKSEAENYNGMISISLSKFTQSIPKPSNSTSSSSSRKKSSSPRISPRASPRLKKK</sequence>
<reference evidence="2 3" key="1">
    <citation type="submission" date="2020-04" db="EMBL/GenBank/DDBJ databases">
        <authorList>
            <person name="Laetsch R D."/>
            <person name="Stevens L."/>
            <person name="Kumar S."/>
            <person name="Blaxter L. M."/>
        </authorList>
    </citation>
    <scope>NUCLEOTIDE SEQUENCE [LARGE SCALE GENOMIC DNA]</scope>
</reference>
<feature type="compositionally biased region" description="Low complexity" evidence="1">
    <location>
        <begin position="41"/>
        <end position="53"/>
    </location>
</feature>
<keyword evidence="3" id="KW-1185">Reference proteome</keyword>
<dbReference type="Proteomes" id="UP000494206">
    <property type="component" value="Unassembled WGS sequence"/>
</dbReference>
<feature type="region of interest" description="Disordered" evidence="1">
    <location>
        <begin position="1"/>
        <end position="24"/>
    </location>
</feature>
<evidence type="ECO:0000313" key="3">
    <source>
        <dbReference type="Proteomes" id="UP000494206"/>
    </source>
</evidence>
<dbReference type="EMBL" id="CADEPM010000004">
    <property type="protein sequence ID" value="CAB3404576.1"/>
    <property type="molecule type" value="Genomic_DNA"/>
</dbReference>
<protein>
    <submittedName>
        <fullName evidence="2">Uncharacterized protein</fullName>
    </submittedName>
</protein>
<accession>A0A8S1EX01</accession>
<evidence type="ECO:0000313" key="2">
    <source>
        <dbReference type="EMBL" id="CAB3404576.1"/>
    </source>
</evidence>
<organism evidence="2 3">
    <name type="scientific">Caenorhabditis bovis</name>
    <dbReference type="NCBI Taxonomy" id="2654633"/>
    <lineage>
        <taxon>Eukaryota</taxon>
        <taxon>Metazoa</taxon>
        <taxon>Ecdysozoa</taxon>
        <taxon>Nematoda</taxon>
        <taxon>Chromadorea</taxon>
        <taxon>Rhabditida</taxon>
        <taxon>Rhabditina</taxon>
        <taxon>Rhabditomorpha</taxon>
        <taxon>Rhabditoidea</taxon>
        <taxon>Rhabditidae</taxon>
        <taxon>Peloderinae</taxon>
        <taxon>Caenorhabditis</taxon>
    </lineage>
</organism>